<gene>
    <name evidence="1" type="ordered locus">EBL_c07160</name>
</gene>
<accession>I2B5N5</accession>
<dbReference type="InterPro" id="IPR018163">
    <property type="entry name" value="Thr/Ala-tRNA-synth_IIc_edit"/>
</dbReference>
<dbReference type="eggNOG" id="COG2872">
    <property type="taxonomic scope" value="Bacteria"/>
</dbReference>
<dbReference type="SUPFAM" id="SSF50447">
    <property type="entry name" value="Translation proteins"/>
    <property type="match status" value="1"/>
</dbReference>
<dbReference type="AlphaFoldDB" id="I2B5N5"/>
<proteinExistence type="predicted"/>
<accession>K6UTF5</accession>
<dbReference type="GO" id="GO:0000166">
    <property type="term" value="F:nucleotide binding"/>
    <property type="evidence" value="ECO:0007669"/>
    <property type="project" value="InterPro"/>
</dbReference>
<dbReference type="InterPro" id="IPR051335">
    <property type="entry name" value="Alanyl-tRNA_Editing_Enzymes"/>
</dbReference>
<dbReference type="KEGG" id="ebt:EBL_c07160"/>
<dbReference type="PANTHER" id="PTHR43462:SF2">
    <property type="entry name" value="THREONYL AND ALANYL TRNA SYNTHETASE SECOND ADDITIONAL DOMAIN-CONTAINING PROTEIN"/>
    <property type="match status" value="1"/>
</dbReference>
<dbReference type="Proteomes" id="UP000001955">
    <property type="component" value="Chromosome"/>
</dbReference>
<evidence type="ECO:0008006" key="3">
    <source>
        <dbReference type="Google" id="ProtNLM"/>
    </source>
</evidence>
<dbReference type="InterPro" id="IPR009000">
    <property type="entry name" value="Transl_B-barrel_sf"/>
</dbReference>
<sequence>MQQNQCYLEDTYRFNTVSSVIATGVDGGGQWIALQDNIFHPQGGGQPADTGWVNKIPVVVKKHPSGLVVLYPQSSFSPPVGTNVASAVSADTRVYHAALHTAGHLLNREMRQFGWIAVRGHHFPGESRVEFSAVESSAIPAERLDATDIESIICQCIQQGAAIRCWFEGATRLCQIDQSEPVPCAGTHTDDLARINAFSLKGIKFKKGTLRISYDAGHAPLGEYYV</sequence>
<dbReference type="RefSeq" id="WP_002442146.1">
    <property type="nucleotide sequence ID" value="NC_017910.1"/>
</dbReference>
<protein>
    <recommendedName>
        <fullName evidence="3">Metal-dependent hydrolase</fullName>
    </recommendedName>
</protein>
<dbReference type="HOGENOM" id="CLU_004485_3_1_6"/>
<organism evidence="1 2">
    <name type="scientific">Shimwellia blattae (strain ATCC 29907 / DSM 4481 / JCM 1650 / NBRC 105725 / CDC 9005-74)</name>
    <name type="common">Escherichia blattae</name>
    <dbReference type="NCBI Taxonomy" id="630626"/>
    <lineage>
        <taxon>Bacteria</taxon>
        <taxon>Pseudomonadati</taxon>
        <taxon>Pseudomonadota</taxon>
        <taxon>Gammaproteobacteria</taxon>
        <taxon>Enterobacterales</taxon>
        <taxon>Enterobacteriaceae</taxon>
        <taxon>Shimwellia</taxon>
    </lineage>
</organism>
<dbReference type="EMBL" id="CP001560">
    <property type="protein sequence ID" value="AFJ45839.1"/>
    <property type="molecule type" value="Genomic_DNA"/>
</dbReference>
<evidence type="ECO:0000313" key="2">
    <source>
        <dbReference type="Proteomes" id="UP000001955"/>
    </source>
</evidence>
<dbReference type="PATRIC" id="fig|630626.3.peg.703"/>
<dbReference type="Gene3D" id="2.40.30.130">
    <property type="match status" value="1"/>
</dbReference>
<dbReference type="SUPFAM" id="SSF55186">
    <property type="entry name" value="ThrRS/AlaRS common domain"/>
    <property type="match status" value="1"/>
</dbReference>
<evidence type="ECO:0000313" key="1">
    <source>
        <dbReference type="EMBL" id="AFJ45839.1"/>
    </source>
</evidence>
<dbReference type="PANTHER" id="PTHR43462">
    <property type="entry name" value="ALANYL-TRNA EDITING PROTEIN"/>
    <property type="match status" value="1"/>
</dbReference>
<name>I2B5N5_SHIBC</name>
<dbReference type="Gene3D" id="3.30.980.10">
    <property type="entry name" value="Threonyl-trna Synthetase, Chain A, domain 2"/>
    <property type="match status" value="1"/>
</dbReference>
<dbReference type="STRING" id="630626.EBL_c07160"/>
<keyword evidence="2" id="KW-1185">Reference proteome</keyword>
<dbReference type="OrthoDB" id="9812949at2"/>
<reference evidence="1 2" key="1">
    <citation type="journal article" date="2012" name="J. Bacteriol.">
        <title>Complete genome sequence of the B12-producing Shimwellia blattae strain DSM 4481, isolated from a cockroach.</title>
        <authorList>
            <person name="Brzuszkiewicz E."/>
            <person name="Waschkowitz T."/>
            <person name="Wiezer A."/>
            <person name="Daniel R."/>
        </authorList>
    </citation>
    <scope>NUCLEOTIDE SEQUENCE [LARGE SCALE GENOMIC DNA]</scope>
    <source>
        <strain evidence="2">ATCC 29907 / DSM 4481 / JCM 1650 / NBRC 105725 / CDC 9005-74</strain>
    </source>
</reference>